<gene>
    <name evidence="3" type="ORF">FIL88_11590</name>
</gene>
<dbReference type="AlphaFoldDB" id="A0A545SP23"/>
<protein>
    <submittedName>
        <fullName evidence="3">Hint domain-containing protein</fullName>
    </submittedName>
</protein>
<keyword evidence="4" id="KW-1185">Reference proteome</keyword>
<reference evidence="3 4" key="1">
    <citation type="submission" date="2019-06" db="EMBL/GenBank/DDBJ databases">
        <title>A novel species of marine bacteria.</title>
        <authorList>
            <person name="Wang Y."/>
        </authorList>
    </citation>
    <scope>NUCLEOTIDE SEQUENCE [LARGE SCALE GENOMIC DNA]</scope>
    <source>
        <strain evidence="3 4">MA1-10</strain>
    </source>
</reference>
<name>A0A545SP23_9RHOB</name>
<dbReference type="EMBL" id="VICH01000008">
    <property type="protein sequence ID" value="TQV66740.1"/>
    <property type="molecule type" value="Genomic_DNA"/>
</dbReference>
<evidence type="ECO:0000313" key="3">
    <source>
        <dbReference type="EMBL" id="TQV66740.1"/>
    </source>
</evidence>
<sequence>MPDYTFFGWTAADLGMSSIFDLFSGGPFTVAGTAENITISDGAGDTSFDDAPDQGSPDPLGDQQASGDIILDGTVVIPDGGSVWNIGEFTVTNTTTGEVGTLIVFGDTAGNPIGMASTIQFSVGDVLTYSNFNTNGAQSYDSLVCFTGGTHIATEQGTRLIEDLEVGDKVQTLTNGLQEIQWIGRRKVPKWMLAQNSKLQPVRISSGALGSGLPVRDLVVSRQHRMLVRSKVATRMFGEPEVLVAAIRLAELPGIFVDTDHGDVEYFHLLFDRHEVIIAEGAPSESLYTGPEALKAVSPEAREELLAIFPELMDQTDSLVPAFQVPSGKRQRKLVLRHSKNGIKLIDGTSAADLSGSNS</sequence>
<comment type="caution">
    <text evidence="3">The sequence shown here is derived from an EMBL/GenBank/DDBJ whole genome shotgun (WGS) entry which is preliminary data.</text>
</comment>
<dbReference type="InterPro" id="IPR036844">
    <property type="entry name" value="Hint_dom_sf"/>
</dbReference>
<dbReference type="CDD" id="cd00081">
    <property type="entry name" value="Hint"/>
    <property type="match status" value="1"/>
</dbReference>
<dbReference type="Proteomes" id="UP000315816">
    <property type="component" value="Unassembled WGS sequence"/>
</dbReference>
<organism evidence="3 4">
    <name type="scientific">Aliiroseovarius halocynthiae</name>
    <dbReference type="NCBI Taxonomy" id="985055"/>
    <lineage>
        <taxon>Bacteria</taxon>
        <taxon>Pseudomonadati</taxon>
        <taxon>Pseudomonadota</taxon>
        <taxon>Alphaproteobacteria</taxon>
        <taxon>Rhodobacterales</taxon>
        <taxon>Paracoccaceae</taxon>
        <taxon>Aliiroseovarius</taxon>
    </lineage>
</organism>
<proteinExistence type="predicted"/>
<feature type="domain" description="Hedgehog/Intein (Hint)" evidence="2">
    <location>
        <begin position="144"/>
        <end position="290"/>
    </location>
</feature>
<dbReference type="Gene3D" id="2.170.16.10">
    <property type="entry name" value="Hedgehog/Intein (Hint) domain"/>
    <property type="match status" value="1"/>
</dbReference>
<evidence type="ECO:0000256" key="1">
    <source>
        <dbReference type="SAM" id="MobiDB-lite"/>
    </source>
</evidence>
<dbReference type="InterPro" id="IPR028992">
    <property type="entry name" value="Hedgehog/Intein_dom"/>
</dbReference>
<feature type="region of interest" description="Disordered" evidence="1">
    <location>
        <begin position="41"/>
        <end position="64"/>
    </location>
</feature>
<dbReference type="SUPFAM" id="SSF51294">
    <property type="entry name" value="Hedgehog/intein (Hint) domain"/>
    <property type="match status" value="1"/>
</dbReference>
<dbReference type="RefSeq" id="WP_142854037.1">
    <property type="nucleotide sequence ID" value="NZ_FXWW01000004.1"/>
</dbReference>
<dbReference type="Pfam" id="PF13403">
    <property type="entry name" value="Hint_2"/>
    <property type="match status" value="1"/>
</dbReference>
<dbReference type="OrthoDB" id="6305173at2"/>
<accession>A0A545SP23</accession>
<evidence type="ECO:0000313" key="4">
    <source>
        <dbReference type="Proteomes" id="UP000315816"/>
    </source>
</evidence>
<evidence type="ECO:0000259" key="2">
    <source>
        <dbReference type="Pfam" id="PF13403"/>
    </source>
</evidence>